<sequence>MILKLLLSILIVICSGLIGIIYAKAYIDRSKLLRDLISTLQMLETEIMYGATPLPELMVLLAAKSEREIARLFQMTAHNLQKHDGHTFASVWRKSVNVMGKETVLKERDIALLVSLGNNLGISDQENQVKHIRLTMEEMRRNYDEAIMLQRKNEKLYKSLGVLFGLTVVIVFF</sequence>
<evidence type="ECO:0000313" key="1">
    <source>
        <dbReference type="EMBL" id="ABR48646.1"/>
    </source>
</evidence>
<dbReference type="eggNOG" id="ENOG5032S0Q">
    <property type="taxonomic scope" value="Bacteria"/>
</dbReference>
<name>A6TR28_ALKMQ</name>
<dbReference type="EMBL" id="CP000724">
    <property type="protein sequence ID" value="ABR48646.1"/>
    <property type="molecule type" value="Genomic_DNA"/>
</dbReference>
<keyword evidence="2" id="KW-1185">Reference proteome</keyword>
<dbReference type="RefSeq" id="WP_012063621.1">
    <property type="nucleotide sequence ID" value="NC_009633.1"/>
</dbReference>
<dbReference type="NCBIfam" id="TIGR02833">
    <property type="entry name" value="spore_III_AB"/>
    <property type="match status" value="1"/>
</dbReference>
<reference evidence="2" key="1">
    <citation type="journal article" date="2016" name="Genome Announc.">
        <title>Complete genome sequence of Alkaliphilus metalliredigens strain QYMF, an alkaliphilic and metal-reducing bacterium isolated from borax-contaminated leachate ponds.</title>
        <authorList>
            <person name="Hwang C."/>
            <person name="Copeland A."/>
            <person name="Lucas S."/>
            <person name="Lapidus A."/>
            <person name="Barry K."/>
            <person name="Detter J.C."/>
            <person name="Glavina Del Rio T."/>
            <person name="Hammon N."/>
            <person name="Israni S."/>
            <person name="Dalin E."/>
            <person name="Tice H."/>
            <person name="Pitluck S."/>
            <person name="Chertkov O."/>
            <person name="Brettin T."/>
            <person name="Bruce D."/>
            <person name="Han C."/>
            <person name="Schmutz J."/>
            <person name="Larimer F."/>
            <person name="Land M.L."/>
            <person name="Hauser L."/>
            <person name="Kyrpides N."/>
            <person name="Mikhailova N."/>
            <person name="Ye Q."/>
            <person name="Zhou J."/>
            <person name="Richardson P."/>
            <person name="Fields M.W."/>
        </authorList>
    </citation>
    <scope>NUCLEOTIDE SEQUENCE [LARGE SCALE GENOMIC DNA]</scope>
    <source>
        <strain evidence="2">QYMF</strain>
    </source>
</reference>
<organism evidence="1 2">
    <name type="scientific">Alkaliphilus metalliredigens (strain QYMF)</name>
    <dbReference type="NCBI Taxonomy" id="293826"/>
    <lineage>
        <taxon>Bacteria</taxon>
        <taxon>Bacillati</taxon>
        <taxon>Bacillota</taxon>
        <taxon>Clostridia</taxon>
        <taxon>Peptostreptococcales</taxon>
        <taxon>Natronincolaceae</taxon>
        <taxon>Alkaliphilus</taxon>
    </lineage>
</organism>
<dbReference type="KEGG" id="amt:Amet_2493"/>
<dbReference type="STRING" id="293826.Amet_2493"/>
<proteinExistence type="predicted"/>
<gene>
    <name evidence="1" type="ordered locus">Amet_2493</name>
</gene>
<accession>A6TR28</accession>
<dbReference type="Pfam" id="PF09548">
    <property type="entry name" value="Spore_III_AB"/>
    <property type="match status" value="1"/>
</dbReference>
<dbReference type="PIRSF" id="PIRSF021435">
    <property type="entry name" value="SpoIIIAB"/>
    <property type="match status" value="1"/>
</dbReference>
<dbReference type="AlphaFoldDB" id="A6TR28"/>
<protein>
    <submittedName>
        <fullName evidence="1">Sporulation stage III, protein AB</fullName>
    </submittedName>
</protein>
<dbReference type="InterPro" id="IPR014198">
    <property type="entry name" value="Spore_III_AB"/>
</dbReference>
<dbReference type="OrthoDB" id="1957909at2"/>
<dbReference type="Proteomes" id="UP000001572">
    <property type="component" value="Chromosome"/>
</dbReference>
<dbReference type="HOGENOM" id="CLU_120887_1_2_9"/>
<evidence type="ECO:0000313" key="2">
    <source>
        <dbReference type="Proteomes" id="UP000001572"/>
    </source>
</evidence>